<dbReference type="Gene3D" id="2.60.40.650">
    <property type="match status" value="1"/>
</dbReference>
<name>A0A839N6J0_9MICO</name>
<evidence type="ECO:0000256" key="1">
    <source>
        <dbReference type="SAM" id="MobiDB-lite"/>
    </source>
</evidence>
<dbReference type="PANTHER" id="PTHR19372">
    <property type="entry name" value="SULFITE REDUCTASE"/>
    <property type="match status" value="1"/>
</dbReference>
<feature type="region of interest" description="Disordered" evidence="1">
    <location>
        <begin position="511"/>
        <end position="530"/>
    </location>
</feature>
<dbReference type="AlphaFoldDB" id="A0A839N6J0"/>
<feature type="transmembrane region" description="Helical" evidence="2">
    <location>
        <begin position="25"/>
        <end position="50"/>
    </location>
</feature>
<sequence length="530" mass="55503">MEHVVTQHADPATQHEPVTPPSRGLLAAVGGLVGGVVTVGVAEFLAGVFLRLGWSDGTPSPVLAVGGAFIDRTPPWLKTFAVDNFGTHDKQVLLAGMAVVLTVLSLLIGRLCRRHFTEALVGFVVLIAIAAAAVTSRPHAAAVDLGPLLIGAVLGLLTLFWWRDRILLAAGPADPSATTRRAALAGVGAIVGAAVLGFAGRAWGNGARAVQSARAAFVLPHVAHPVTVPRGASVGVAGVTPYIVPSGDFYRIDTAIVVPQVDPASWKLRVTGMVDHEVEIDWETLRSRSTQQAMITLMCVSNEVGGNLIGNTIWTGWPVRELLAQAGVQAGADMVLSRSVDGFTAGTPLPALTDGRNALIAIAMDGEALPAEHGFPARLVVPGLYGYVSATKWVTELKVTTFARDAGYWTPRGWSARGPVKTSSRIDVPRSGAKVAAGTVAVAGVAWHQHVGIAKVQVRVDDGPWRDARLGAAANIDVWRQWVYEWQATPGHHTLTVRAVDDSGAVQIAAQAPPAPNGSTGYHSVSVTVH</sequence>
<feature type="transmembrane region" description="Helical" evidence="2">
    <location>
        <begin position="182"/>
        <end position="204"/>
    </location>
</feature>
<proteinExistence type="predicted"/>
<evidence type="ECO:0000256" key="2">
    <source>
        <dbReference type="SAM" id="Phobius"/>
    </source>
</evidence>
<dbReference type="RefSeq" id="WP_183318414.1">
    <property type="nucleotide sequence ID" value="NZ_JACHVQ010000001.1"/>
</dbReference>
<reference evidence="4 5" key="1">
    <citation type="submission" date="2020-08" db="EMBL/GenBank/DDBJ databases">
        <title>Sequencing the genomes of 1000 actinobacteria strains.</title>
        <authorList>
            <person name="Klenk H.-P."/>
        </authorList>
    </citation>
    <scope>NUCLEOTIDE SEQUENCE [LARGE SCALE GENOMIC DNA]</scope>
    <source>
        <strain evidence="4 5">DSM 105369</strain>
    </source>
</reference>
<dbReference type="Gene3D" id="3.90.420.10">
    <property type="entry name" value="Oxidoreductase, molybdopterin-binding domain"/>
    <property type="match status" value="1"/>
</dbReference>
<feature type="transmembrane region" description="Helical" evidence="2">
    <location>
        <begin position="140"/>
        <end position="162"/>
    </location>
</feature>
<dbReference type="SUPFAM" id="SSF81296">
    <property type="entry name" value="E set domains"/>
    <property type="match status" value="1"/>
</dbReference>
<dbReference type="GO" id="GO:0008482">
    <property type="term" value="F:sulfite oxidase activity"/>
    <property type="evidence" value="ECO:0007669"/>
    <property type="project" value="TreeGrafter"/>
</dbReference>
<feature type="transmembrane region" description="Helical" evidence="2">
    <location>
        <begin position="116"/>
        <end position="134"/>
    </location>
</feature>
<dbReference type="PANTHER" id="PTHR19372:SF7">
    <property type="entry name" value="SULFITE OXIDASE, MITOCHONDRIAL"/>
    <property type="match status" value="1"/>
</dbReference>
<feature type="transmembrane region" description="Helical" evidence="2">
    <location>
        <begin position="92"/>
        <end position="109"/>
    </location>
</feature>
<dbReference type="Proteomes" id="UP000559182">
    <property type="component" value="Unassembled WGS sequence"/>
</dbReference>
<keyword evidence="2" id="KW-0472">Membrane</keyword>
<feature type="region of interest" description="Disordered" evidence="1">
    <location>
        <begin position="1"/>
        <end position="20"/>
    </location>
</feature>
<dbReference type="EMBL" id="JACHVQ010000001">
    <property type="protein sequence ID" value="MBB2890371.1"/>
    <property type="molecule type" value="Genomic_DNA"/>
</dbReference>
<dbReference type="SUPFAM" id="SSF56524">
    <property type="entry name" value="Oxidoreductase molybdopterin-binding domain"/>
    <property type="match status" value="1"/>
</dbReference>
<feature type="domain" description="Oxidoreductase molybdopterin-binding" evidence="3">
    <location>
        <begin position="257"/>
        <end position="405"/>
    </location>
</feature>
<dbReference type="GO" id="GO:0020037">
    <property type="term" value="F:heme binding"/>
    <property type="evidence" value="ECO:0007669"/>
    <property type="project" value="TreeGrafter"/>
</dbReference>
<protein>
    <submittedName>
        <fullName evidence="4">DMSO/TMAO reductase YedYZ molybdopterin-dependent catalytic subunit</fullName>
    </submittedName>
</protein>
<dbReference type="InterPro" id="IPR014756">
    <property type="entry name" value="Ig_E-set"/>
</dbReference>
<dbReference type="GO" id="GO:0006790">
    <property type="term" value="P:sulfur compound metabolic process"/>
    <property type="evidence" value="ECO:0007669"/>
    <property type="project" value="TreeGrafter"/>
</dbReference>
<keyword evidence="2" id="KW-1133">Transmembrane helix</keyword>
<comment type="caution">
    <text evidence="4">The sequence shown here is derived from an EMBL/GenBank/DDBJ whole genome shotgun (WGS) entry which is preliminary data.</text>
</comment>
<dbReference type="Pfam" id="PF00174">
    <property type="entry name" value="Oxidored_molyb"/>
    <property type="match status" value="1"/>
</dbReference>
<evidence type="ECO:0000313" key="4">
    <source>
        <dbReference type="EMBL" id="MBB2890371.1"/>
    </source>
</evidence>
<feature type="compositionally biased region" description="Polar residues" evidence="1">
    <location>
        <begin position="517"/>
        <end position="530"/>
    </location>
</feature>
<organism evidence="4 5">
    <name type="scientific">Flexivirga oryzae</name>
    <dbReference type="NCBI Taxonomy" id="1794944"/>
    <lineage>
        <taxon>Bacteria</taxon>
        <taxon>Bacillati</taxon>
        <taxon>Actinomycetota</taxon>
        <taxon>Actinomycetes</taxon>
        <taxon>Micrococcales</taxon>
        <taxon>Dermacoccaceae</taxon>
        <taxon>Flexivirga</taxon>
    </lineage>
</organism>
<keyword evidence="2" id="KW-0812">Transmembrane</keyword>
<dbReference type="GO" id="GO:0043546">
    <property type="term" value="F:molybdopterin cofactor binding"/>
    <property type="evidence" value="ECO:0007669"/>
    <property type="project" value="TreeGrafter"/>
</dbReference>
<dbReference type="InterPro" id="IPR036374">
    <property type="entry name" value="OxRdtase_Mopterin-bd_sf"/>
</dbReference>
<evidence type="ECO:0000259" key="3">
    <source>
        <dbReference type="Pfam" id="PF00174"/>
    </source>
</evidence>
<accession>A0A839N6J0</accession>
<evidence type="ECO:0000313" key="5">
    <source>
        <dbReference type="Proteomes" id="UP000559182"/>
    </source>
</evidence>
<gene>
    <name evidence="4" type="ORF">FHU39_000355</name>
</gene>
<dbReference type="InterPro" id="IPR000572">
    <property type="entry name" value="OxRdtase_Mopterin-bd_dom"/>
</dbReference>
<keyword evidence="5" id="KW-1185">Reference proteome</keyword>